<gene>
    <name evidence="2" type="ORF">DCAR_008691</name>
    <name evidence="3" type="ORF">DCAR_0309813</name>
</gene>
<evidence type="ECO:0000313" key="2">
    <source>
        <dbReference type="EMBL" id="KZM99936.1"/>
    </source>
</evidence>
<keyword evidence="4" id="KW-1185">Reference proteome</keyword>
<protein>
    <submittedName>
        <fullName evidence="2">Uncharacterized protein</fullName>
    </submittedName>
</protein>
<accession>A0A165ZEJ0</accession>
<reference evidence="3" key="2">
    <citation type="submission" date="2022-03" db="EMBL/GenBank/DDBJ databases">
        <title>Draft title - Genomic analysis of global carrot germplasm unveils the trajectory of domestication and the origin of high carotenoid orange carrot.</title>
        <authorList>
            <person name="Iorizzo M."/>
            <person name="Ellison S."/>
            <person name="Senalik D."/>
            <person name="Macko-Podgorni A."/>
            <person name="Grzebelus D."/>
            <person name="Bostan H."/>
            <person name="Rolling W."/>
            <person name="Curaba J."/>
            <person name="Simon P."/>
        </authorList>
    </citation>
    <scope>NUCLEOTIDE SEQUENCE</scope>
    <source>
        <tissue evidence="3">Leaf</tissue>
    </source>
</reference>
<dbReference type="Proteomes" id="UP000077755">
    <property type="component" value="Chromosome 3"/>
</dbReference>
<evidence type="ECO:0000313" key="4">
    <source>
        <dbReference type="Proteomes" id="UP000077755"/>
    </source>
</evidence>
<dbReference type="EMBL" id="LNRQ01000003">
    <property type="protein sequence ID" value="KZM99936.1"/>
    <property type="molecule type" value="Genomic_DNA"/>
</dbReference>
<feature type="region of interest" description="Disordered" evidence="1">
    <location>
        <begin position="11"/>
        <end position="37"/>
    </location>
</feature>
<name>A0A165ZEJ0_DAUCS</name>
<evidence type="ECO:0000256" key="1">
    <source>
        <dbReference type="SAM" id="MobiDB-lite"/>
    </source>
</evidence>
<dbReference type="Gramene" id="KZM99936">
    <property type="protein sequence ID" value="KZM99936"/>
    <property type="gene ID" value="DCAR_008691"/>
</dbReference>
<dbReference type="EMBL" id="CP093345">
    <property type="protein sequence ID" value="WOG90569.1"/>
    <property type="molecule type" value="Genomic_DNA"/>
</dbReference>
<organism evidence="2">
    <name type="scientific">Daucus carota subsp. sativus</name>
    <name type="common">Carrot</name>
    <dbReference type="NCBI Taxonomy" id="79200"/>
    <lineage>
        <taxon>Eukaryota</taxon>
        <taxon>Viridiplantae</taxon>
        <taxon>Streptophyta</taxon>
        <taxon>Embryophyta</taxon>
        <taxon>Tracheophyta</taxon>
        <taxon>Spermatophyta</taxon>
        <taxon>Magnoliopsida</taxon>
        <taxon>eudicotyledons</taxon>
        <taxon>Gunneridae</taxon>
        <taxon>Pentapetalae</taxon>
        <taxon>asterids</taxon>
        <taxon>campanulids</taxon>
        <taxon>Apiales</taxon>
        <taxon>Apiaceae</taxon>
        <taxon>Apioideae</taxon>
        <taxon>Scandiceae</taxon>
        <taxon>Daucinae</taxon>
        <taxon>Daucus</taxon>
        <taxon>Daucus sect. Daucus</taxon>
    </lineage>
</organism>
<evidence type="ECO:0000313" key="3">
    <source>
        <dbReference type="EMBL" id="WOG90569.1"/>
    </source>
</evidence>
<proteinExistence type="predicted"/>
<dbReference type="AlphaFoldDB" id="A0A165ZEJ0"/>
<feature type="compositionally biased region" description="Polar residues" evidence="1">
    <location>
        <begin position="24"/>
        <end position="33"/>
    </location>
</feature>
<sequence length="308" mass="32671">MGVAQLEWHMNHQGSVGASKKETNPNTSHNPNMAHSYAPQTPPYYPSYFTDQAAAAAAASRSLGSGTLNQQQGLVVQRLGPNGLILGPGQTSGFGYVYPDQFPVLDQYGVGPANAFYQPNTPGTVNVSPEMSKDMVSYVPTIQCCPAGVLPKKKRYNGEISESIEVSGEMTGKDSYASFNGSSIISAGNYMTNYPGQSQDFGTKLSMNHTFPGPKIEPQDVGTIQDCKANGRSMRGGRNTLMEYEFFPEKEKGSIFKDWIKLGSESSSVAAAGGGYGETNSCLSTTNTSAGIAGASSSSIDLSLKLSY</sequence>
<reference evidence="2" key="1">
    <citation type="journal article" date="2016" name="Nat. Genet.">
        <title>A high-quality carrot genome assembly provides new insights into carotenoid accumulation and asterid genome evolution.</title>
        <authorList>
            <person name="Iorizzo M."/>
            <person name="Ellison S."/>
            <person name="Senalik D."/>
            <person name="Zeng P."/>
            <person name="Satapoomin P."/>
            <person name="Huang J."/>
            <person name="Bowman M."/>
            <person name="Iovene M."/>
            <person name="Sanseverino W."/>
            <person name="Cavagnaro P."/>
            <person name="Yildiz M."/>
            <person name="Macko-Podgorni A."/>
            <person name="Moranska E."/>
            <person name="Grzebelus E."/>
            <person name="Grzebelus D."/>
            <person name="Ashrafi H."/>
            <person name="Zheng Z."/>
            <person name="Cheng S."/>
            <person name="Spooner D."/>
            <person name="Van Deynze A."/>
            <person name="Simon P."/>
        </authorList>
    </citation>
    <scope>NUCLEOTIDE SEQUENCE [LARGE SCALE GENOMIC DNA]</scope>
    <source>
        <tissue evidence="2">Leaf</tissue>
    </source>
</reference>